<dbReference type="InterPro" id="IPR052155">
    <property type="entry name" value="Biofilm_reg_signaling"/>
</dbReference>
<dbReference type="AlphaFoldDB" id="A0A540VGL3"/>
<dbReference type="EMBL" id="VIFK01000362">
    <property type="protein sequence ID" value="TQE95908.1"/>
    <property type="molecule type" value="Genomic_DNA"/>
</dbReference>
<dbReference type="Gene3D" id="3.20.20.450">
    <property type="entry name" value="EAL domain"/>
    <property type="match status" value="1"/>
</dbReference>
<dbReference type="NCBIfam" id="TIGR00254">
    <property type="entry name" value="GGDEF"/>
    <property type="match status" value="1"/>
</dbReference>
<dbReference type="Gene3D" id="1.20.120.50">
    <property type="entry name" value="Hemerythrin-like"/>
    <property type="match status" value="1"/>
</dbReference>
<sequence length="682" mass="76399">WYTAHRRAHQGFTTELDRIASIDGPEQYRLQPLLEFLVRWLTLHILRSDKQMAGAIEAIEAGAGVADARERAVRHLREHSPSGLDSLLQMYMGVERQISEFAKYLASRGQEEAETRFHTLFDSFIHPLVVFDPTDGSIVDANPATSLLTGYSSSALKGKTIAALHPGREQHRFTSRMIDPSQDAPQGFEIPVYTRVLSAEGREVPVRITCAGEIRERNGPLRIAFYEDMTRELEHRRELAWRSFNDQLTGLPNRAGIMQTLNETSPSHEEDGDLAVITVDLNDFRALNQRLGIAAGDRVLVELSRRWREALPQNPDARIGRRGGDDFIIVLRDGETIARTESILQALVDAGHNLPAGPGETVDVSVGAGISIRPTGSSQALETIERQADHALYEVKLRGRHSWEYFDHAHYQGVIDHHRIIRAFREALQQGEIVLEYQPKVNMRTGAFLGVEALARWNHPERGRLQPAEFLPSIQTDPVSIELGEYVLDMALSRMESWQASGQRIPVSVNIGALQLEAESFPQRLETILDRHPSVPRSDLEIEVLETTAFDNAAGAERNMRAVRDLGLAMSIDDFGIGYSSLTYIKRVPANVLKMDRSYVMNMLHDSDDRAIAEAIIGLARSFDRLVIAEGVETMDHGRLLIATGCDYGQGYAIARPMPAEDLSAWLHSWRPPQEWTNIEPG</sequence>
<dbReference type="CDD" id="cd00130">
    <property type="entry name" value="PAS"/>
    <property type="match status" value="1"/>
</dbReference>
<feature type="domain" description="GGDEF" evidence="6">
    <location>
        <begin position="272"/>
        <end position="408"/>
    </location>
</feature>
<dbReference type="InterPro" id="IPR001633">
    <property type="entry name" value="EAL_dom"/>
</dbReference>
<evidence type="ECO:0000259" key="5">
    <source>
        <dbReference type="PROSITE" id="PS50883"/>
    </source>
</evidence>
<comment type="similarity">
    <text evidence="1">Belongs to the hemerythrin family.</text>
</comment>
<dbReference type="PANTHER" id="PTHR44757">
    <property type="entry name" value="DIGUANYLATE CYCLASE DGCP"/>
    <property type="match status" value="1"/>
</dbReference>
<feature type="domain" description="EAL" evidence="5">
    <location>
        <begin position="417"/>
        <end position="671"/>
    </location>
</feature>
<gene>
    <name evidence="7" type="ORF">FKY71_16905</name>
</gene>
<dbReference type="InterPro" id="IPR000014">
    <property type="entry name" value="PAS"/>
</dbReference>
<evidence type="ECO:0000256" key="1">
    <source>
        <dbReference type="ARBA" id="ARBA00010587"/>
    </source>
</evidence>
<feature type="domain" description="PAS" evidence="4">
    <location>
        <begin position="113"/>
        <end position="166"/>
    </location>
</feature>
<dbReference type="InterPro" id="IPR029787">
    <property type="entry name" value="Nucleotide_cyclase"/>
</dbReference>
<dbReference type="GO" id="GO:0046872">
    <property type="term" value="F:metal ion binding"/>
    <property type="evidence" value="ECO:0007669"/>
    <property type="project" value="UniProtKB-KW"/>
</dbReference>
<evidence type="ECO:0000256" key="3">
    <source>
        <dbReference type="ARBA" id="ARBA00023004"/>
    </source>
</evidence>
<keyword evidence="3" id="KW-0408">Iron</keyword>
<dbReference type="SMART" id="SM00091">
    <property type="entry name" value="PAS"/>
    <property type="match status" value="1"/>
</dbReference>
<dbReference type="SMART" id="SM00267">
    <property type="entry name" value="GGDEF"/>
    <property type="match status" value="1"/>
</dbReference>
<dbReference type="Pfam" id="PF00990">
    <property type="entry name" value="GGDEF"/>
    <property type="match status" value="1"/>
</dbReference>
<evidence type="ECO:0000313" key="8">
    <source>
        <dbReference type="Proteomes" id="UP000315400"/>
    </source>
</evidence>
<dbReference type="Proteomes" id="UP000315400">
    <property type="component" value="Unassembled WGS sequence"/>
</dbReference>
<dbReference type="InterPro" id="IPR035965">
    <property type="entry name" value="PAS-like_dom_sf"/>
</dbReference>
<feature type="non-terminal residue" evidence="7">
    <location>
        <position position="1"/>
    </location>
</feature>
<comment type="caution">
    <text evidence="7">The sequence shown here is derived from an EMBL/GenBank/DDBJ whole genome shotgun (WGS) entry which is preliminary data.</text>
</comment>
<protein>
    <submittedName>
        <fullName evidence="7">EAL domain-containing protein</fullName>
    </submittedName>
</protein>
<dbReference type="CDD" id="cd01949">
    <property type="entry name" value="GGDEF"/>
    <property type="match status" value="1"/>
</dbReference>
<dbReference type="PROSITE" id="PS50883">
    <property type="entry name" value="EAL"/>
    <property type="match status" value="1"/>
</dbReference>
<organism evidence="7 8">
    <name type="scientific">Spiribacter salinus</name>
    <dbReference type="NCBI Taxonomy" id="1335746"/>
    <lineage>
        <taxon>Bacteria</taxon>
        <taxon>Pseudomonadati</taxon>
        <taxon>Pseudomonadota</taxon>
        <taxon>Gammaproteobacteria</taxon>
        <taxon>Chromatiales</taxon>
        <taxon>Ectothiorhodospiraceae</taxon>
        <taxon>Spiribacter</taxon>
    </lineage>
</organism>
<dbReference type="Pfam" id="PF13426">
    <property type="entry name" value="PAS_9"/>
    <property type="match status" value="1"/>
</dbReference>
<evidence type="ECO:0000256" key="2">
    <source>
        <dbReference type="ARBA" id="ARBA00022723"/>
    </source>
</evidence>
<dbReference type="SUPFAM" id="SSF47188">
    <property type="entry name" value="Hemerythrin-like"/>
    <property type="match status" value="1"/>
</dbReference>
<dbReference type="InterPro" id="IPR035919">
    <property type="entry name" value="EAL_sf"/>
</dbReference>
<dbReference type="SUPFAM" id="SSF55785">
    <property type="entry name" value="PYP-like sensor domain (PAS domain)"/>
    <property type="match status" value="1"/>
</dbReference>
<dbReference type="Gene3D" id="3.30.450.20">
    <property type="entry name" value="PAS domain"/>
    <property type="match status" value="1"/>
</dbReference>
<dbReference type="NCBIfam" id="TIGR00229">
    <property type="entry name" value="sensory_box"/>
    <property type="match status" value="1"/>
</dbReference>
<keyword evidence="2" id="KW-0479">Metal-binding</keyword>
<dbReference type="PANTHER" id="PTHR44757:SF2">
    <property type="entry name" value="BIOFILM ARCHITECTURE MAINTENANCE PROTEIN MBAA"/>
    <property type="match status" value="1"/>
</dbReference>
<dbReference type="PROSITE" id="PS50112">
    <property type="entry name" value="PAS"/>
    <property type="match status" value="1"/>
</dbReference>
<dbReference type="PROSITE" id="PS50887">
    <property type="entry name" value="GGDEF"/>
    <property type="match status" value="1"/>
</dbReference>
<dbReference type="Gene3D" id="3.30.70.270">
    <property type="match status" value="1"/>
</dbReference>
<dbReference type="SUPFAM" id="SSF141868">
    <property type="entry name" value="EAL domain-like"/>
    <property type="match status" value="1"/>
</dbReference>
<evidence type="ECO:0000259" key="4">
    <source>
        <dbReference type="PROSITE" id="PS50112"/>
    </source>
</evidence>
<dbReference type="Pfam" id="PF00563">
    <property type="entry name" value="EAL"/>
    <property type="match status" value="1"/>
</dbReference>
<reference evidence="7 8" key="1">
    <citation type="submission" date="2019-06" db="EMBL/GenBank/DDBJ databases">
        <title>Metagenome assembled Genome of Spiribacter salinus SL48-SHIP from the microbial mat of Salt Lake 48 (Novosibirsk region, Russia).</title>
        <authorList>
            <person name="Shipova A."/>
            <person name="Rozanov A.S."/>
            <person name="Bryanskaya A.V."/>
            <person name="Peltek S.E."/>
        </authorList>
    </citation>
    <scope>NUCLEOTIDE SEQUENCE [LARGE SCALE GENOMIC DNA]</scope>
    <source>
        <strain evidence="7">SL48-SHIP-2</strain>
    </source>
</reference>
<proteinExistence type="inferred from homology"/>
<dbReference type="SMART" id="SM00052">
    <property type="entry name" value="EAL"/>
    <property type="match status" value="1"/>
</dbReference>
<accession>A0A540VGL3</accession>
<evidence type="ECO:0000259" key="6">
    <source>
        <dbReference type="PROSITE" id="PS50887"/>
    </source>
</evidence>
<dbReference type="InterPro" id="IPR035938">
    <property type="entry name" value="Hemerythrin-like_sf"/>
</dbReference>
<dbReference type="SUPFAM" id="SSF55073">
    <property type="entry name" value="Nucleotide cyclase"/>
    <property type="match status" value="1"/>
</dbReference>
<dbReference type="InterPro" id="IPR000160">
    <property type="entry name" value="GGDEF_dom"/>
</dbReference>
<dbReference type="InterPro" id="IPR043128">
    <property type="entry name" value="Rev_trsase/Diguanyl_cyclase"/>
</dbReference>
<name>A0A540VGL3_9GAMM</name>
<dbReference type="CDD" id="cd01948">
    <property type="entry name" value="EAL"/>
    <property type="match status" value="1"/>
</dbReference>
<evidence type="ECO:0000313" key="7">
    <source>
        <dbReference type="EMBL" id="TQE95908.1"/>
    </source>
</evidence>